<dbReference type="SUPFAM" id="SSF54534">
    <property type="entry name" value="FKBP-like"/>
    <property type="match status" value="1"/>
</dbReference>
<dbReference type="PANTHER" id="PTHR43811">
    <property type="entry name" value="FKBP-TYPE PEPTIDYL-PROLYL CIS-TRANS ISOMERASE FKPA"/>
    <property type="match status" value="1"/>
</dbReference>
<dbReference type="FunFam" id="3.10.50.40:FF:000006">
    <property type="entry name" value="Peptidyl-prolyl cis-trans isomerase"/>
    <property type="match status" value="1"/>
</dbReference>
<evidence type="ECO:0000256" key="1">
    <source>
        <dbReference type="ARBA" id="ARBA00000971"/>
    </source>
</evidence>
<evidence type="ECO:0000256" key="4">
    <source>
        <dbReference type="ARBA" id="ARBA00023235"/>
    </source>
</evidence>
<evidence type="ECO:0000256" key="2">
    <source>
        <dbReference type="ARBA" id="ARBA00006577"/>
    </source>
</evidence>
<dbReference type="EMBL" id="JADQDP010000001">
    <property type="protein sequence ID" value="MBF9140535.1"/>
    <property type="molecule type" value="Genomic_DNA"/>
</dbReference>
<keyword evidence="3 5" id="KW-0697">Rotamase</keyword>
<comment type="caution">
    <text evidence="8">The sequence shown here is derived from an EMBL/GenBank/DDBJ whole genome shotgun (WGS) entry which is preliminary data.</text>
</comment>
<keyword evidence="9" id="KW-1185">Reference proteome</keyword>
<dbReference type="PANTHER" id="PTHR43811:SF19">
    <property type="entry name" value="39 KDA FK506-BINDING NUCLEAR PROTEIN"/>
    <property type="match status" value="1"/>
</dbReference>
<dbReference type="PROSITE" id="PS50059">
    <property type="entry name" value="FKBP_PPIASE"/>
    <property type="match status" value="1"/>
</dbReference>
<gene>
    <name evidence="8" type="ORF">I2I01_02755</name>
</gene>
<dbReference type="EC" id="5.2.1.8" evidence="6"/>
<protein>
    <recommendedName>
        <fullName evidence="6">Peptidyl-prolyl cis-trans isomerase</fullName>
        <ecNumber evidence="6">5.2.1.8</ecNumber>
    </recommendedName>
</protein>
<evidence type="ECO:0000313" key="9">
    <source>
        <dbReference type="Proteomes" id="UP000645610"/>
    </source>
</evidence>
<reference evidence="8 9" key="1">
    <citation type="submission" date="2020-11" db="EMBL/GenBank/DDBJ databases">
        <authorList>
            <person name="Kim M.K."/>
        </authorList>
    </citation>
    <scope>NUCLEOTIDE SEQUENCE [LARGE SCALE GENOMIC DNA]</scope>
    <source>
        <strain evidence="8 9">BT439</strain>
    </source>
</reference>
<dbReference type="Proteomes" id="UP000645610">
    <property type="component" value="Unassembled WGS sequence"/>
</dbReference>
<comment type="catalytic activity">
    <reaction evidence="1 5 6">
        <text>[protein]-peptidylproline (omega=180) = [protein]-peptidylproline (omega=0)</text>
        <dbReference type="Rhea" id="RHEA:16237"/>
        <dbReference type="Rhea" id="RHEA-COMP:10747"/>
        <dbReference type="Rhea" id="RHEA-COMP:10748"/>
        <dbReference type="ChEBI" id="CHEBI:83833"/>
        <dbReference type="ChEBI" id="CHEBI:83834"/>
        <dbReference type="EC" id="5.2.1.8"/>
    </reaction>
</comment>
<keyword evidence="4 5" id="KW-0413">Isomerase</keyword>
<evidence type="ECO:0000256" key="6">
    <source>
        <dbReference type="RuleBase" id="RU003915"/>
    </source>
</evidence>
<evidence type="ECO:0000313" key="8">
    <source>
        <dbReference type="EMBL" id="MBF9140535.1"/>
    </source>
</evidence>
<dbReference type="GO" id="GO:0003755">
    <property type="term" value="F:peptidyl-prolyl cis-trans isomerase activity"/>
    <property type="evidence" value="ECO:0007669"/>
    <property type="project" value="UniProtKB-UniRule"/>
</dbReference>
<name>A0A931FJH4_9BACT</name>
<evidence type="ECO:0000256" key="5">
    <source>
        <dbReference type="PROSITE-ProRule" id="PRU00277"/>
    </source>
</evidence>
<evidence type="ECO:0000259" key="7">
    <source>
        <dbReference type="PROSITE" id="PS50059"/>
    </source>
</evidence>
<proteinExistence type="inferred from homology"/>
<sequence>MQTMAGHPYFYLKKHMKFPFSTGLLRLLFPVLLGSAAVVTTACQKEETVDYAAVDEGHIKKYIADNNITNAQRQASGLYYVPVTTVPTAQKAVAGKTVSVLYTGTFLDGKVFDASKNRYTPISFVLGNNQVIKGWDEGIALMRKGEKSVLLIPSALGYKDQQAGSIPPNTVLRFEVELVDIQ</sequence>
<evidence type="ECO:0000256" key="3">
    <source>
        <dbReference type="ARBA" id="ARBA00023110"/>
    </source>
</evidence>
<organism evidence="8 9">
    <name type="scientific">Hymenobacter properus</name>
    <dbReference type="NCBI Taxonomy" id="2791026"/>
    <lineage>
        <taxon>Bacteria</taxon>
        <taxon>Pseudomonadati</taxon>
        <taxon>Bacteroidota</taxon>
        <taxon>Cytophagia</taxon>
        <taxon>Cytophagales</taxon>
        <taxon>Hymenobacteraceae</taxon>
        <taxon>Hymenobacter</taxon>
    </lineage>
</organism>
<dbReference type="AlphaFoldDB" id="A0A931FJH4"/>
<feature type="domain" description="PPIase FKBP-type" evidence="7">
    <location>
        <begin position="95"/>
        <end position="182"/>
    </location>
</feature>
<accession>A0A931FJH4</accession>
<comment type="similarity">
    <text evidence="2 6">Belongs to the FKBP-type PPIase family.</text>
</comment>
<dbReference type="Gene3D" id="3.10.50.40">
    <property type="match status" value="1"/>
</dbReference>
<dbReference type="InterPro" id="IPR001179">
    <property type="entry name" value="PPIase_FKBP_dom"/>
</dbReference>
<dbReference type="Pfam" id="PF00254">
    <property type="entry name" value="FKBP_C"/>
    <property type="match status" value="1"/>
</dbReference>
<dbReference type="InterPro" id="IPR046357">
    <property type="entry name" value="PPIase_dom_sf"/>
</dbReference>